<protein>
    <recommendedName>
        <fullName evidence="8">Actin-related protein 2/3 complex subunit</fullName>
    </recommendedName>
</protein>
<reference evidence="10" key="1">
    <citation type="submission" date="2022-03" db="EMBL/GenBank/DDBJ databases">
        <authorList>
            <person name="Mikhailov K."/>
            <person name="Kravchuk O."/>
            <person name="Lyupina Y."/>
            <person name="Adameyko K."/>
        </authorList>
    </citation>
    <scope>NUCLEOTIDE SEQUENCE</scope>
</reference>
<evidence type="ECO:0000256" key="8">
    <source>
        <dbReference type="PIRNR" id="PIRNR038093"/>
    </source>
</evidence>
<organism evidence="10">
    <name type="scientific">Halisarca dujardinii</name>
    <name type="common">Dujardin's slime sponge</name>
    <dbReference type="NCBI Taxonomy" id="2583056"/>
    <lineage>
        <taxon>Eukaryota</taxon>
        <taxon>Metazoa</taxon>
        <taxon>Porifera</taxon>
        <taxon>Demospongiae</taxon>
        <taxon>Verongimorpha</taxon>
        <taxon>Chondrillida</taxon>
        <taxon>Halisarcidae</taxon>
        <taxon>Halisarca</taxon>
    </lineage>
</organism>
<dbReference type="PANTHER" id="PTHR10709">
    <property type="entry name" value="ACTIN-RELATED PROTEIN 2/3 COMPLEX SUBUNIT 1"/>
    <property type="match status" value="1"/>
</dbReference>
<dbReference type="InterPro" id="IPR036322">
    <property type="entry name" value="WD40_repeat_dom_sf"/>
</dbReference>
<feature type="repeat" description="WD" evidence="9">
    <location>
        <begin position="52"/>
        <end position="83"/>
    </location>
</feature>
<dbReference type="GO" id="GO:0034314">
    <property type="term" value="P:Arp2/3 complex-mediated actin nucleation"/>
    <property type="evidence" value="ECO:0007669"/>
    <property type="project" value="UniProtKB-UniRule"/>
</dbReference>
<dbReference type="PIRSF" id="PIRSF038093">
    <property type="entry name" value="ARP2/3_su1"/>
    <property type="match status" value="1"/>
</dbReference>
<dbReference type="InterPro" id="IPR001680">
    <property type="entry name" value="WD40_rpt"/>
</dbReference>
<evidence type="ECO:0000256" key="3">
    <source>
        <dbReference type="ARBA" id="ARBA00022490"/>
    </source>
</evidence>
<evidence type="ECO:0000256" key="1">
    <source>
        <dbReference type="ARBA" id="ARBA00004245"/>
    </source>
</evidence>
<name>A0A9E9G0N5_HALDU</name>
<accession>A0A9E9G0N5</accession>
<keyword evidence="4 9" id="KW-0853">WD repeat</keyword>
<dbReference type="Pfam" id="PF00400">
    <property type="entry name" value="WD40"/>
    <property type="match status" value="2"/>
</dbReference>
<evidence type="ECO:0000256" key="5">
    <source>
        <dbReference type="ARBA" id="ARBA00022737"/>
    </source>
</evidence>
<dbReference type="PROSITE" id="PS50294">
    <property type="entry name" value="WD_REPEATS_REGION"/>
    <property type="match status" value="1"/>
</dbReference>
<dbReference type="SMART" id="SM00320">
    <property type="entry name" value="WD40"/>
    <property type="match status" value="6"/>
</dbReference>
<evidence type="ECO:0000256" key="6">
    <source>
        <dbReference type="ARBA" id="ARBA00023203"/>
    </source>
</evidence>
<sequence length="387" mass="42707">MSTFEDHPLVEGPITCHCWNGDRTKFAICPNNNEVHIYSKGKTGKWEMEQTLTEHSQRVLGIDWAPKSNQLVTCGADRNAYVWTFDPKEGAKGSWKPSLVILRINRAATCVKWSPLENKFAVGCGDRCISICYFDVDNDWWVSKHIKKPIKSTVLCIDWHPNNYLVACGSADFKARVFSGYVKEIEDKPESTPWGKKMSCGQLMAEKSNGRGEKADAKGTQGGWVHGVSFSPSGNKLAWVGHDSTVSVLNQLTDVVSTIRTKDLPYLACMFVSDNSLIVAGHDCQPLMYNHDDKDCLSLIDSLDKGKKQKSQASFSAMEKFKGLDKRAEEKAGGTDLNTVHQNAITAISIVTGERGSVKSFATSGVDGHMVVWNCKSLETAIAGLKF</sequence>
<evidence type="ECO:0000256" key="9">
    <source>
        <dbReference type="PROSITE-ProRule" id="PRU00221"/>
    </source>
</evidence>
<evidence type="ECO:0000256" key="7">
    <source>
        <dbReference type="ARBA" id="ARBA00023212"/>
    </source>
</evidence>
<evidence type="ECO:0000313" key="10">
    <source>
        <dbReference type="EMBL" id="WAQ15583.1"/>
    </source>
</evidence>
<comment type="similarity">
    <text evidence="2 8">Belongs to the WD repeat ARPC1 family.</text>
</comment>
<dbReference type="GO" id="GO:0051015">
    <property type="term" value="F:actin filament binding"/>
    <property type="evidence" value="ECO:0007669"/>
    <property type="project" value="TreeGrafter"/>
</dbReference>
<comment type="function">
    <text evidence="8">Functions as component of the Arp2/3 complex which is involved in regulation of actin polymerization and together with an activating nucleation-promoting factor (NPF) mediates the formation of branched actin networks.</text>
</comment>
<keyword evidence="5" id="KW-0677">Repeat</keyword>
<keyword evidence="7 8" id="KW-0206">Cytoskeleton</keyword>
<dbReference type="PANTHER" id="PTHR10709:SF2">
    <property type="entry name" value="ACTIN-RELATED PROTEIN 2_3 COMPLEX SUBUNIT"/>
    <property type="match status" value="1"/>
</dbReference>
<dbReference type="Gene3D" id="2.130.10.10">
    <property type="entry name" value="YVTN repeat-like/Quinoprotein amine dehydrogenase"/>
    <property type="match status" value="1"/>
</dbReference>
<keyword evidence="6 8" id="KW-0009">Actin-binding</keyword>
<dbReference type="SUPFAM" id="SSF50978">
    <property type="entry name" value="WD40 repeat-like"/>
    <property type="match status" value="1"/>
</dbReference>
<keyword evidence="3 8" id="KW-0963">Cytoplasm</keyword>
<proteinExistence type="evidence at transcript level"/>
<dbReference type="AlphaFoldDB" id="A0A9E9G0N5"/>
<dbReference type="InterPro" id="IPR017383">
    <property type="entry name" value="ARPC1"/>
</dbReference>
<evidence type="ECO:0000256" key="2">
    <source>
        <dbReference type="ARBA" id="ARBA00006260"/>
    </source>
</evidence>
<comment type="subcellular location">
    <subcellularLocation>
        <location evidence="1">Cytoplasm</location>
        <location evidence="1">Cytoskeleton</location>
    </subcellularLocation>
</comment>
<dbReference type="EMBL" id="ON088638">
    <property type="protein sequence ID" value="WAQ15583.1"/>
    <property type="molecule type" value="mRNA"/>
</dbReference>
<dbReference type="InterPro" id="IPR015943">
    <property type="entry name" value="WD40/YVTN_repeat-like_dom_sf"/>
</dbReference>
<evidence type="ECO:0000256" key="4">
    <source>
        <dbReference type="ARBA" id="ARBA00022574"/>
    </source>
</evidence>
<dbReference type="GO" id="GO:0005885">
    <property type="term" value="C:Arp2/3 protein complex"/>
    <property type="evidence" value="ECO:0007669"/>
    <property type="project" value="UniProtKB-UniRule"/>
</dbReference>
<dbReference type="PROSITE" id="PS50082">
    <property type="entry name" value="WD_REPEATS_2"/>
    <property type="match status" value="1"/>
</dbReference>